<dbReference type="Proteomes" id="UP000823749">
    <property type="component" value="Chromosome 10"/>
</dbReference>
<organism evidence="1 2">
    <name type="scientific">Rhododendron griersonianum</name>
    <dbReference type="NCBI Taxonomy" id="479676"/>
    <lineage>
        <taxon>Eukaryota</taxon>
        <taxon>Viridiplantae</taxon>
        <taxon>Streptophyta</taxon>
        <taxon>Embryophyta</taxon>
        <taxon>Tracheophyta</taxon>
        <taxon>Spermatophyta</taxon>
        <taxon>Magnoliopsida</taxon>
        <taxon>eudicotyledons</taxon>
        <taxon>Gunneridae</taxon>
        <taxon>Pentapetalae</taxon>
        <taxon>asterids</taxon>
        <taxon>Ericales</taxon>
        <taxon>Ericaceae</taxon>
        <taxon>Ericoideae</taxon>
        <taxon>Rhodoreae</taxon>
        <taxon>Rhododendron</taxon>
    </lineage>
</organism>
<proteinExistence type="predicted"/>
<dbReference type="EMBL" id="JACTNZ010000010">
    <property type="protein sequence ID" value="KAG5529086.1"/>
    <property type="molecule type" value="Genomic_DNA"/>
</dbReference>
<keyword evidence="2" id="KW-1185">Reference proteome</keyword>
<protein>
    <submittedName>
        <fullName evidence="1">Uncharacterized protein</fullName>
    </submittedName>
</protein>
<dbReference type="PANTHER" id="PTHR46388">
    <property type="entry name" value="NHL REPEAT-CONTAINING PROTEIN 2"/>
    <property type="match status" value="1"/>
</dbReference>
<dbReference type="PANTHER" id="PTHR46388:SF2">
    <property type="entry name" value="NHL REPEAT-CONTAINING PROTEIN 2"/>
    <property type="match status" value="1"/>
</dbReference>
<evidence type="ECO:0000313" key="2">
    <source>
        <dbReference type="Proteomes" id="UP000823749"/>
    </source>
</evidence>
<dbReference type="Gene3D" id="2.120.10.30">
    <property type="entry name" value="TolB, C-terminal domain"/>
    <property type="match status" value="1"/>
</dbReference>
<gene>
    <name evidence="1" type="ORF">RHGRI_029675</name>
</gene>
<reference evidence="1" key="1">
    <citation type="submission" date="2020-08" db="EMBL/GenBank/DDBJ databases">
        <title>Plant Genome Project.</title>
        <authorList>
            <person name="Zhang R.-G."/>
        </authorList>
    </citation>
    <scope>NUCLEOTIDE SEQUENCE</scope>
    <source>
        <strain evidence="1">WSP0</strain>
        <tissue evidence="1">Leaf</tissue>
    </source>
</reference>
<comment type="caution">
    <text evidence="1">The sequence shown here is derived from an EMBL/GenBank/DDBJ whole genome shotgun (WGS) entry which is preliminary data.</text>
</comment>
<accession>A0AAV6IKE5</accession>
<sequence>MLLPPFFPFHCYVFVFYFPTYKLGEANFLGGVASVKGVEGFNPEATKKRFFEIYLDKYEEPNSGIGFPGALELITQAMQYASPKSVWNLLFGVSNSPCFGQNEGRSCSARVQQFANYIYDLETRCGNSTPRSSFVDGLKATIKDLLPFVEQRHRVRHLHNNESRNHLIARVVTDLDGNFIIQIGSTGEEGFRDGSFEDAAFNRPQGLAYDVKKNLLYRVDTENHALR</sequence>
<evidence type="ECO:0000313" key="1">
    <source>
        <dbReference type="EMBL" id="KAG5529086.1"/>
    </source>
</evidence>
<dbReference type="AlphaFoldDB" id="A0AAV6IKE5"/>
<name>A0AAV6IKE5_9ERIC</name>
<dbReference type="InterPro" id="IPR011042">
    <property type="entry name" value="6-blade_b-propeller_TolB-like"/>
</dbReference>